<dbReference type="PANTHER" id="PTHR10395:SF7">
    <property type="entry name" value="5-HYDROXYISOURATE HYDROLASE"/>
    <property type="match status" value="1"/>
</dbReference>
<sequence length="152" mass="16376">MGDRDPITCHVLNIYDGAPAAGLSCSLTLIHADASSTSSTQGPPPSIFYGTTDADGRVKKWRPSSASPASLSEVVASLPNQAGSGEGSSARSTWSIRLMNVAEWYKQRGVASLWPEVEVKFMVEGREGEEGWRHYHVPVLLGPFSYSTYRGS</sequence>
<name>C4JZ55_UNCRE</name>
<dbReference type="PANTHER" id="PTHR10395">
    <property type="entry name" value="URICASE AND TRANSTHYRETIN-RELATED"/>
    <property type="match status" value="1"/>
</dbReference>
<dbReference type="OrthoDB" id="10265230at2759"/>
<dbReference type="KEGG" id="ure:UREG_07456"/>
<dbReference type="InParanoid" id="C4JZ55"/>
<dbReference type="Pfam" id="PF00576">
    <property type="entry name" value="Transthyretin"/>
    <property type="match status" value="1"/>
</dbReference>
<evidence type="ECO:0000313" key="3">
    <source>
        <dbReference type="Proteomes" id="UP000002058"/>
    </source>
</evidence>
<evidence type="ECO:0000259" key="1">
    <source>
        <dbReference type="Pfam" id="PF00576"/>
    </source>
</evidence>
<evidence type="ECO:0000313" key="2">
    <source>
        <dbReference type="EMBL" id="EEP82591.1"/>
    </source>
</evidence>
<gene>
    <name evidence="2" type="ORF">UREG_07456</name>
</gene>
<dbReference type="VEuPathDB" id="FungiDB:UREG_07456"/>
<dbReference type="RefSeq" id="XP_002582683.1">
    <property type="nucleotide sequence ID" value="XM_002582637.1"/>
</dbReference>
<proteinExistence type="predicted"/>
<dbReference type="GeneID" id="8444274"/>
<dbReference type="Gene3D" id="2.60.40.180">
    <property type="entry name" value="Transthyretin/hydroxyisourate hydrolase domain"/>
    <property type="match status" value="1"/>
</dbReference>
<dbReference type="GO" id="GO:0006144">
    <property type="term" value="P:purine nucleobase metabolic process"/>
    <property type="evidence" value="ECO:0007669"/>
    <property type="project" value="TreeGrafter"/>
</dbReference>
<protein>
    <recommendedName>
        <fullName evidence="1">Transthyretin/hydroxyisourate hydrolase domain-containing protein</fullName>
    </recommendedName>
</protein>
<dbReference type="eggNOG" id="KOG3006">
    <property type="taxonomic scope" value="Eukaryota"/>
</dbReference>
<reference evidence="3" key="1">
    <citation type="journal article" date="2009" name="Genome Res.">
        <title>Comparative genomic analyses of the human fungal pathogens Coccidioides and their relatives.</title>
        <authorList>
            <person name="Sharpton T.J."/>
            <person name="Stajich J.E."/>
            <person name="Rounsley S.D."/>
            <person name="Gardner M.J."/>
            <person name="Wortman J.R."/>
            <person name="Jordar V.S."/>
            <person name="Maiti R."/>
            <person name="Kodira C.D."/>
            <person name="Neafsey D.E."/>
            <person name="Zeng Q."/>
            <person name="Hung C.-Y."/>
            <person name="McMahan C."/>
            <person name="Muszewska A."/>
            <person name="Grynberg M."/>
            <person name="Mandel M.A."/>
            <person name="Kellner E.M."/>
            <person name="Barker B.M."/>
            <person name="Galgiani J.N."/>
            <person name="Orbach M.J."/>
            <person name="Kirkland T.N."/>
            <person name="Cole G.T."/>
            <person name="Henn M.R."/>
            <person name="Birren B.W."/>
            <person name="Taylor J.W."/>
        </authorList>
    </citation>
    <scope>NUCLEOTIDE SEQUENCE [LARGE SCALE GENOMIC DNA]</scope>
    <source>
        <strain evidence="3">UAMH 1704</strain>
    </source>
</reference>
<keyword evidence="3" id="KW-1185">Reference proteome</keyword>
<dbReference type="OMA" id="ITCHILN"/>
<dbReference type="AlphaFoldDB" id="C4JZ55"/>
<accession>C4JZ55</accession>
<dbReference type="HOGENOM" id="CLU_115536_0_0_1"/>
<feature type="domain" description="Transthyretin/hydroxyisourate hydrolase" evidence="1">
    <location>
        <begin position="7"/>
        <end position="151"/>
    </location>
</feature>
<dbReference type="Proteomes" id="UP000002058">
    <property type="component" value="Unassembled WGS sequence"/>
</dbReference>
<organism evidence="2 3">
    <name type="scientific">Uncinocarpus reesii (strain UAMH 1704)</name>
    <dbReference type="NCBI Taxonomy" id="336963"/>
    <lineage>
        <taxon>Eukaryota</taxon>
        <taxon>Fungi</taxon>
        <taxon>Dikarya</taxon>
        <taxon>Ascomycota</taxon>
        <taxon>Pezizomycotina</taxon>
        <taxon>Eurotiomycetes</taxon>
        <taxon>Eurotiomycetidae</taxon>
        <taxon>Onygenales</taxon>
        <taxon>Onygenaceae</taxon>
        <taxon>Uncinocarpus</taxon>
    </lineage>
</organism>
<dbReference type="InterPro" id="IPR036817">
    <property type="entry name" value="Transthyretin/HIU_hydrolase_sf"/>
</dbReference>
<dbReference type="EMBL" id="CH476619">
    <property type="protein sequence ID" value="EEP82591.1"/>
    <property type="molecule type" value="Genomic_DNA"/>
</dbReference>
<dbReference type="SUPFAM" id="SSF49472">
    <property type="entry name" value="Transthyretin (synonym: prealbumin)"/>
    <property type="match status" value="1"/>
</dbReference>
<dbReference type="STRING" id="336963.C4JZ55"/>
<dbReference type="InterPro" id="IPR023416">
    <property type="entry name" value="Transthyretin/HIU_hydrolase_d"/>
</dbReference>